<evidence type="ECO:0000313" key="2">
    <source>
        <dbReference type="Proteomes" id="UP001207468"/>
    </source>
</evidence>
<protein>
    <submittedName>
        <fullName evidence="1">Uncharacterized protein</fullName>
    </submittedName>
</protein>
<sequence>MASAFLLCASCTKNFQQINQSADFVSTPNIDFELPYVELTMIDNTYYTQGDYVAPLVGQVTQQKTYINRITPGDETGGLHWKWIYQNPLKNVVDLMSRTKGDSTKVNYYNIGRIIKVYLAATLTDTYGDMPYFQAAEGYTNQVFQPAFDAQQDIYADMFNELQQAATALNVNQPVPTTSDIVYKGDVTKWRKFAYGMMLRLGLRIYKADPVNSAKWINAAIAGGLPASNADNFVVNYLPASSTGSASNPTVNGQPWIFINYPTKYRLTKPFVDFLVTHNDPRTPVYCMLPGNATKYAFGDTVSAHQKGYIMFGTDTAVTATVNTFSTSNILTFGRLDAPYMHLSYAQVQYQLAECVVRGIISGDAKTYYQNGVAAAMTELSIYNTSLAISTAAVNSYLAQNPYAPASTEDALNIINTQYWIETHYNWYEGFANMRRSGYPKIYDQLDLTFPANQGATLPHRLTYPPSEVAANPHAQDAIKRQGADICSTHVWWDK</sequence>
<name>A0ACC0TSE1_9AGAM</name>
<keyword evidence="2" id="KW-1185">Reference proteome</keyword>
<accession>A0ACC0TSE1</accession>
<dbReference type="EMBL" id="JAGFNK010001202">
    <property type="protein sequence ID" value="KAI9433781.1"/>
    <property type="molecule type" value="Genomic_DNA"/>
</dbReference>
<gene>
    <name evidence="1" type="ORF">F5148DRAFT_1295351</name>
</gene>
<evidence type="ECO:0000313" key="1">
    <source>
        <dbReference type="EMBL" id="KAI9433781.1"/>
    </source>
</evidence>
<reference evidence="1" key="1">
    <citation type="submission" date="2021-03" db="EMBL/GenBank/DDBJ databases">
        <title>Evolutionary priming and transition to the ectomycorrhizal habit in an iconic lineage of mushroom-forming fungi: is preadaptation a requirement?</title>
        <authorList>
            <consortium name="DOE Joint Genome Institute"/>
            <person name="Looney B.P."/>
            <person name="Miyauchi S."/>
            <person name="Morin E."/>
            <person name="Drula E."/>
            <person name="Courty P.E."/>
            <person name="Chicoki N."/>
            <person name="Fauchery L."/>
            <person name="Kohler A."/>
            <person name="Kuo A."/>
            <person name="LaButti K."/>
            <person name="Pangilinan J."/>
            <person name="Lipzen A."/>
            <person name="Riley R."/>
            <person name="Andreopoulos W."/>
            <person name="He G."/>
            <person name="Johnson J."/>
            <person name="Barry K.W."/>
            <person name="Grigoriev I.V."/>
            <person name="Nagy L."/>
            <person name="Hibbett D."/>
            <person name="Henrissat B."/>
            <person name="Matheny P.B."/>
            <person name="Labbe J."/>
            <person name="Martin A.F."/>
        </authorList>
    </citation>
    <scope>NUCLEOTIDE SEQUENCE</scope>
    <source>
        <strain evidence="1">BPL698</strain>
    </source>
</reference>
<comment type="caution">
    <text evidence="1">The sequence shown here is derived from an EMBL/GenBank/DDBJ whole genome shotgun (WGS) entry which is preliminary data.</text>
</comment>
<proteinExistence type="predicted"/>
<dbReference type="Proteomes" id="UP001207468">
    <property type="component" value="Unassembled WGS sequence"/>
</dbReference>
<organism evidence="1 2">
    <name type="scientific">Russula earlei</name>
    <dbReference type="NCBI Taxonomy" id="71964"/>
    <lineage>
        <taxon>Eukaryota</taxon>
        <taxon>Fungi</taxon>
        <taxon>Dikarya</taxon>
        <taxon>Basidiomycota</taxon>
        <taxon>Agaricomycotina</taxon>
        <taxon>Agaricomycetes</taxon>
        <taxon>Russulales</taxon>
        <taxon>Russulaceae</taxon>
        <taxon>Russula</taxon>
    </lineage>
</organism>